<dbReference type="Proteomes" id="UP000199065">
    <property type="component" value="Unassembled WGS sequence"/>
</dbReference>
<dbReference type="EMBL" id="FOPJ01000007">
    <property type="protein sequence ID" value="SFG61197.1"/>
    <property type="molecule type" value="Genomic_DNA"/>
</dbReference>
<dbReference type="InterPro" id="IPR000843">
    <property type="entry name" value="HTH_LacI"/>
</dbReference>
<dbReference type="PANTHER" id="PTHR30146:SF138">
    <property type="entry name" value="TRANSCRIPTIONAL REGULATORY PROTEIN"/>
    <property type="match status" value="1"/>
</dbReference>
<dbReference type="Gene3D" id="3.40.50.2300">
    <property type="match status" value="2"/>
</dbReference>
<dbReference type="PANTHER" id="PTHR30146">
    <property type="entry name" value="LACI-RELATED TRANSCRIPTIONAL REPRESSOR"/>
    <property type="match status" value="1"/>
</dbReference>
<dbReference type="GO" id="GO:0000976">
    <property type="term" value="F:transcription cis-regulatory region binding"/>
    <property type="evidence" value="ECO:0007669"/>
    <property type="project" value="TreeGrafter"/>
</dbReference>
<dbReference type="InterPro" id="IPR010982">
    <property type="entry name" value="Lambda_DNA-bd_dom_sf"/>
</dbReference>
<dbReference type="CDD" id="cd01392">
    <property type="entry name" value="HTH_LacI"/>
    <property type="match status" value="1"/>
</dbReference>
<name>A0A1I2TD10_9CORY</name>
<gene>
    <name evidence="5" type="ORF">SAMN05660282_01394</name>
</gene>
<evidence type="ECO:0000313" key="5">
    <source>
        <dbReference type="EMBL" id="SFG61197.1"/>
    </source>
</evidence>
<evidence type="ECO:0000256" key="3">
    <source>
        <dbReference type="ARBA" id="ARBA00023163"/>
    </source>
</evidence>
<dbReference type="CDD" id="cd06279">
    <property type="entry name" value="PBP1_LacI-like"/>
    <property type="match status" value="1"/>
</dbReference>
<keyword evidence="2" id="KW-0238">DNA-binding</keyword>
<sequence>MTGKFSKRAGNVRNMVKRGQRRGTLASVAAQLGVSRTTVSNAYNRPEQLSAALRQKILAAAEEMGYPGPDPTARSLRTRRAGAVGVVLTEHLSYAFEDAASVEFLAGMAESTYGTDVSLSLIPAGPDTAKLDQATQIVNRAVVDGFVIYSVAENDPHLKSVMTRHSPALIVDQPKDIPDAAFVGIDDREAIKPAAQALIDAGHKHIGILSIRLTAERHNGVVTREIVENAELHVQRDRVLGALDVLGEAGIDPDSVPVITRHINDPANAKSAAKELLEHYPETTAVLCTTDSMAFGVLEYAAERGMKVPEDLSVTGFDGTQRALLMDLSTVIQPNKAKGAAAGKMLNDMIAFENNRDSIPAERIMDGLVQAPGGRKLLRTHYHPGSTVCPPRR</sequence>
<dbReference type="SUPFAM" id="SSF47413">
    <property type="entry name" value="lambda repressor-like DNA-binding domains"/>
    <property type="match status" value="1"/>
</dbReference>
<dbReference type="GO" id="GO:0003700">
    <property type="term" value="F:DNA-binding transcription factor activity"/>
    <property type="evidence" value="ECO:0007669"/>
    <property type="project" value="TreeGrafter"/>
</dbReference>
<accession>A0A1I2TD10</accession>
<dbReference type="Pfam" id="PF13377">
    <property type="entry name" value="Peripla_BP_3"/>
    <property type="match status" value="1"/>
</dbReference>
<evidence type="ECO:0000256" key="1">
    <source>
        <dbReference type="ARBA" id="ARBA00023015"/>
    </source>
</evidence>
<evidence type="ECO:0000313" key="6">
    <source>
        <dbReference type="Proteomes" id="UP000199065"/>
    </source>
</evidence>
<feature type="domain" description="HTH lacI-type" evidence="4">
    <location>
        <begin position="24"/>
        <end position="78"/>
    </location>
</feature>
<protein>
    <submittedName>
        <fullName evidence="5">Transcriptional regulator, LacI family</fullName>
    </submittedName>
</protein>
<dbReference type="AlphaFoldDB" id="A0A1I2TD10"/>
<reference evidence="5 6" key="1">
    <citation type="submission" date="2016-10" db="EMBL/GenBank/DDBJ databases">
        <authorList>
            <person name="de Groot N.N."/>
        </authorList>
    </citation>
    <scope>NUCLEOTIDE SEQUENCE [LARGE SCALE GENOMIC DNA]</scope>
    <source>
        <strain>J11</strain>
        <strain evidence="6">PG 39</strain>
    </source>
</reference>
<dbReference type="Pfam" id="PF00356">
    <property type="entry name" value="LacI"/>
    <property type="match status" value="1"/>
</dbReference>
<keyword evidence="1" id="KW-0805">Transcription regulation</keyword>
<dbReference type="STRING" id="185761.SAMN05660282_01394"/>
<dbReference type="SMART" id="SM00354">
    <property type="entry name" value="HTH_LACI"/>
    <property type="match status" value="1"/>
</dbReference>
<dbReference type="InterPro" id="IPR046335">
    <property type="entry name" value="LacI/GalR-like_sensor"/>
</dbReference>
<evidence type="ECO:0000256" key="2">
    <source>
        <dbReference type="ARBA" id="ARBA00023125"/>
    </source>
</evidence>
<dbReference type="InterPro" id="IPR028082">
    <property type="entry name" value="Peripla_BP_I"/>
</dbReference>
<dbReference type="SUPFAM" id="SSF53822">
    <property type="entry name" value="Periplasmic binding protein-like I"/>
    <property type="match status" value="1"/>
</dbReference>
<evidence type="ECO:0000259" key="4">
    <source>
        <dbReference type="PROSITE" id="PS50932"/>
    </source>
</evidence>
<organism evidence="5 6">
    <name type="scientific">Corynebacterium spheniscorum</name>
    <dbReference type="NCBI Taxonomy" id="185761"/>
    <lineage>
        <taxon>Bacteria</taxon>
        <taxon>Bacillati</taxon>
        <taxon>Actinomycetota</taxon>
        <taxon>Actinomycetes</taxon>
        <taxon>Mycobacteriales</taxon>
        <taxon>Corynebacteriaceae</taxon>
        <taxon>Corynebacterium</taxon>
    </lineage>
</organism>
<dbReference type="PROSITE" id="PS50932">
    <property type="entry name" value="HTH_LACI_2"/>
    <property type="match status" value="1"/>
</dbReference>
<proteinExistence type="predicted"/>
<dbReference type="Gene3D" id="1.10.260.40">
    <property type="entry name" value="lambda repressor-like DNA-binding domains"/>
    <property type="match status" value="1"/>
</dbReference>
<keyword evidence="6" id="KW-1185">Reference proteome</keyword>
<keyword evidence="3" id="KW-0804">Transcription</keyword>